<feature type="site" description="Essential for DHBP synthase activity" evidence="19">
    <location>
        <position position="163"/>
    </location>
</feature>
<feature type="active site" description="Proton acceptor; for GTP cyclohydrolase activity" evidence="19">
    <location>
        <position position="328"/>
    </location>
</feature>
<sequence length="406" mass="45429">MPFATVEEAIEDIRNGKIIIVVDDEDRENEGDFVVAAERVTPEHINFMTKEGRGLVCLALPEDRFHELELDLPISNTSKHGTNFGIPIDAKEGTTTGTSAFDRALTIRFAIDKTKKADDFAKPGHVYTLMAKNGGVLRRAGHTEASVDLARLAGLYPAGVICEIMDEDGSMMRLPKLEKLAEKFNLKIITVKDIIAYRMKHEKLIEKIAEADLPTKWGRFRIVGYKDKLTGEVHVALVKGDVKQKDSVLVRVHSECLTGDVFGSYRCDCGDQLHKAMEMINNEGTGVLLYMRQEGRGIGLENKLKAYHLQDQGYDTVEANERLGLPADLRDYGIGAQILVDLGLKNIRLMTNNPKKIVGLEGFGLKVVERVPIVTKPRPENLRYLRVKKEKLGHLFDEEDFEITGE</sequence>
<keyword evidence="10 19" id="KW-0378">Hydrolase</keyword>
<dbReference type="NCBIfam" id="NF006803">
    <property type="entry name" value="PRK09311.1"/>
    <property type="match status" value="1"/>
</dbReference>
<dbReference type="PANTHER" id="PTHR21327">
    <property type="entry name" value="GTP CYCLOHYDROLASE II-RELATED"/>
    <property type="match status" value="1"/>
</dbReference>
<comment type="cofactor">
    <cofactor evidence="19">
        <name>Mg(2+)</name>
        <dbReference type="ChEBI" id="CHEBI:18420"/>
    </cofactor>
    <cofactor evidence="19">
        <name>Mn(2+)</name>
        <dbReference type="ChEBI" id="CHEBI:29035"/>
    </cofactor>
    <text evidence="19">Binds 2 divalent metal cations per subunit. Magnesium or manganese.</text>
</comment>
<keyword evidence="7 19" id="KW-0686">Riboflavin biosynthesis</keyword>
<dbReference type="SUPFAM" id="SSF142695">
    <property type="entry name" value="RibA-like"/>
    <property type="match status" value="1"/>
</dbReference>
<feature type="binding site" evidence="19">
    <location>
        <position position="351"/>
    </location>
    <ligand>
        <name>GTP</name>
        <dbReference type="ChEBI" id="CHEBI:37565"/>
    </ligand>
</feature>
<feature type="region of interest" description="DHBP synthase" evidence="19">
    <location>
        <begin position="1"/>
        <end position="200"/>
    </location>
</feature>
<keyword evidence="16 19" id="KW-0511">Multifunctional enzyme</keyword>
<dbReference type="InterPro" id="IPR016299">
    <property type="entry name" value="Riboflavin_synth_RibBA"/>
</dbReference>
<dbReference type="InterPro" id="IPR032677">
    <property type="entry name" value="GTP_cyclohydro_II"/>
</dbReference>
<evidence type="ECO:0000256" key="13">
    <source>
        <dbReference type="ARBA" id="ARBA00023134"/>
    </source>
</evidence>
<comment type="pathway">
    <text evidence="4 19">Cofactor biosynthesis; riboflavin biosynthesis; 5-amino-6-(D-ribitylamino)uracil from GTP: step 1/4.</text>
</comment>
<dbReference type="GO" id="GO:0000287">
    <property type="term" value="F:magnesium ion binding"/>
    <property type="evidence" value="ECO:0007669"/>
    <property type="project" value="UniProtKB-UniRule"/>
</dbReference>
<reference evidence="21" key="1">
    <citation type="journal article" date="2020" name="mSystems">
        <title>Genome- and Community-Level Interaction Insights into Carbon Utilization and Element Cycling Functions of Hydrothermarchaeota in Hydrothermal Sediment.</title>
        <authorList>
            <person name="Zhou Z."/>
            <person name="Liu Y."/>
            <person name="Xu W."/>
            <person name="Pan J."/>
            <person name="Luo Z.H."/>
            <person name="Li M."/>
        </authorList>
    </citation>
    <scope>NUCLEOTIDE SEQUENCE [LARGE SCALE GENOMIC DNA]</scope>
    <source>
        <strain evidence="21">SpSt-69</strain>
    </source>
</reference>
<gene>
    <name evidence="19" type="primary">ribBA</name>
    <name evidence="21" type="ORF">ENU66_04100</name>
</gene>
<organism evidence="21">
    <name type="scientific">candidate division WOR-3 bacterium</name>
    <dbReference type="NCBI Taxonomy" id="2052148"/>
    <lineage>
        <taxon>Bacteria</taxon>
        <taxon>Bacteria division WOR-3</taxon>
    </lineage>
</organism>
<feature type="site" description="Essential for DHBP synthase activity" evidence="19">
    <location>
        <position position="125"/>
    </location>
</feature>
<evidence type="ECO:0000256" key="19">
    <source>
        <dbReference type="HAMAP-Rule" id="MF_01283"/>
    </source>
</evidence>
<dbReference type="HAMAP" id="MF_00179">
    <property type="entry name" value="RibA"/>
    <property type="match status" value="1"/>
</dbReference>
<comment type="cofactor">
    <cofactor evidence="19">
        <name>Zn(2+)</name>
        <dbReference type="ChEBI" id="CHEBI:29105"/>
    </cofactor>
    <text evidence="19">Binds 1 zinc ion per subunit.</text>
</comment>
<dbReference type="EC" id="4.1.99.12" evidence="19"/>
<comment type="similarity">
    <text evidence="19">In the C-terminal section; belongs to the GTP cyclohydrolase II family.</text>
</comment>
<feature type="binding site" evidence="19">
    <location>
        <position position="267"/>
    </location>
    <ligand>
        <name>Zn(2+)</name>
        <dbReference type="ChEBI" id="CHEBI:29105"/>
        <note>catalytic</note>
    </ligand>
</feature>
<dbReference type="EC" id="3.5.4.25" evidence="19"/>
<dbReference type="EMBL" id="DTDJ01000028">
    <property type="protein sequence ID" value="HGL17494.1"/>
    <property type="molecule type" value="Genomic_DNA"/>
</dbReference>
<feature type="binding site" evidence="19">
    <location>
        <position position="32"/>
    </location>
    <ligand>
        <name>D-ribulose 5-phosphate</name>
        <dbReference type="ChEBI" id="CHEBI:58121"/>
    </ligand>
</feature>
<evidence type="ECO:0000256" key="1">
    <source>
        <dbReference type="ARBA" id="ARBA00000141"/>
    </source>
</evidence>
<dbReference type="PANTHER" id="PTHR21327:SF18">
    <property type="entry name" value="3,4-DIHYDROXY-2-BUTANONE 4-PHOSPHATE SYNTHASE"/>
    <property type="match status" value="1"/>
</dbReference>
<evidence type="ECO:0000256" key="16">
    <source>
        <dbReference type="ARBA" id="ARBA00023268"/>
    </source>
</evidence>
<evidence type="ECO:0000256" key="12">
    <source>
        <dbReference type="ARBA" id="ARBA00022842"/>
    </source>
</evidence>
<name>A0A7V3ZXP4_UNCW3</name>
<dbReference type="InterPro" id="IPR000422">
    <property type="entry name" value="DHBP_synthase_RibB"/>
</dbReference>
<feature type="binding site" evidence="19">
    <location>
        <begin position="294"/>
        <end position="296"/>
    </location>
    <ligand>
        <name>GTP</name>
        <dbReference type="ChEBI" id="CHEBI:37565"/>
    </ligand>
</feature>
<comment type="caution">
    <text evidence="21">The sequence shown here is derived from an EMBL/GenBank/DDBJ whole genome shotgun (WGS) entry which is preliminary data.</text>
</comment>
<evidence type="ECO:0000256" key="7">
    <source>
        <dbReference type="ARBA" id="ARBA00022619"/>
    </source>
</evidence>
<evidence type="ECO:0000313" key="21">
    <source>
        <dbReference type="EMBL" id="HGL17494.1"/>
    </source>
</evidence>
<dbReference type="CDD" id="cd00641">
    <property type="entry name" value="GTP_cyclohydro2"/>
    <property type="match status" value="1"/>
</dbReference>
<dbReference type="NCBIfam" id="TIGR00506">
    <property type="entry name" value="ribB"/>
    <property type="match status" value="1"/>
</dbReference>
<dbReference type="UniPathway" id="UPA00275">
    <property type="reaction ID" value="UER00399"/>
</dbReference>
<feature type="binding site" evidence="19">
    <location>
        <position position="256"/>
    </location>
    <ligand>
        <name>Zn(2+)</name>
        <dbReference type="ChEBI" id="CHEBI:29105"/>
        <note>catalytic</note>
    </ligand>
</feature>
<dbReference type="Pfam" id="PF00925">
    <property type="entry name" value="GTP_cyclohydro2"/>
    <property type="match status" value="1"/>
</dbReference>
<accession>A0A7V3ZXP4</accession>
<evidence type="ECO:0000256" key="8">
    <source>
        <dbReference type="ARBA" id="ARBA00022723"/>
    </source>
</evidence>
<dbReference type="SUPFAM" id="SSF55821">
    <property type="entry name" value="YrdC/RibB"/>
    <property type="match status" value="1"/>
</dbReference>
<dbReference type="InterPro" id="IPR000926">
    <property type="entry name" value="RibA"/>
</dbReference>
<evidence type="ECO:0000256" key="17">
    <source>
        <dbReference type="ARBA" id="ARBA00043932"/>
    </source>
</evidence>
<protein>
    <recommendedName>
        <fullName evidence="19">Riboflavin biosynthesis protein RibBA</fullName>
    </recommendedName>
    <domain>
        <recommendedName>
            <fullName evidence="19">3,4-dihydroxy-2-butanone 4-phosphate synthase</fullName>
            <shortName evidence="19">DHBP synthase</shortName>
            <ecNumber evidence="19">4.1.99.12</ecNumber>
        </recommendedName>
    </domain>
    <domain>
        <recommendedName>
            <fullName evidence="19">GTP cyclohydrolase-2</fullName>
            <ecNumber evidence="19">3.5.4.25</ecNumber>
        </recommendedName>
        <alternativeName>
            <fullName evidence="19">GTP cyclohydrolase II</fullName>
        </alternativeName>
    </domain>
</protein>
<keyword evidence="9 19" id="KW-0547">Nucleotide-binding</keyword>
<feature type="active site" description="Nucleophile; for GTP cyclohydrolase activity" evidence="19">
    <location>
        <position position="330"/>
    </location>
</feature>
<dbReference type="Gene3D" id="3.40.50.10990">
    <property type="entry name" value="GTP cyclohydrolase II"/>
    <property type="match status" value="1"/>
</dbReference>
<comment type="catalytic activity">
    <reaction evidence="1 19">
        <text>D-ribulose 5-phosphate = (2S)-2-hydroxy-3-oxobutyl phosphate + formate + H(+)</text>
        <dbReference type="Rhea" id="RHEA:18457"/>
        <dbReference type="ChEBI" id="CHEBI:15378"/>
        <dbReference type="ChEBI" id="CHEBI:15740"/>
        <dbReference type="ChEBI" id="CHEBI:58121"/>
        <dbReference type="ChEBI" id="CHEBI:58830"/>
        <dbReference type="EC" id="4.1.99.12"/>
    </reaction>
</comment>
<feature type="binding site" evidence="19">
    <location>
        <position position="272"/>
    </location>
    <ligand>
        <name>GTP</name>
        <dbReference type="ChEBI" id="CHEBI:37565"/>
    </ligand>
</feature>
<comment type="similarity">
    <text evidence="6 19">In the N-terminal section; belongs to the DHBP synthase family.</text>
</comment>
<comment type="function">
    <text evidence="17 19">Catalyzes the conversion of GTP to 2,5-diamino-6-ribosylamino-4(3H)-pyrimidinone 5'-phosphate (DARP), formate and pyrophosphate.</text>
</comment>
<dbReference type="GO" id="GO:0008270">
    <property type="term" value="F:zinc ion binding"/>
    <property type="evidence" value="ECO:0007669"/>
    <property type="project" value="UniProtKB-UniRule"/>
</dbReference>
<evidence type="ECO:0000256" key="18">
    <source>
        <dbReference type="ARBA" id="ARBA00049295"/>
    </source>
</evidence>
<dbReference type="FunFam" id="3.90.870.10:FF:000001">
    <property type="entry name" value="Riboflavin biosynthesis protein RibBA"/>
    <property type="match status" value="1"/>
</dbReference>
<dbReference type="GO" id="GO:0008686">
    <property type="term" value="F:3,4-dihydroxy-2-butanone-4-phosphate synthase activity"/>
    <property type="evidence" value="ECO:0007669"/>
    <property type="project" value="UniProtKB-UniRule"/>
</dbReference>
<evidence type="ECO:0000256" key="3">
    <source>
        <dbReference type="ARBA" id="ARBA00002284"/>
    </source>
</evidence>
<evidence type="ECO:0000259" key="20">
    <source>
        <dbReference type="Pfam" id="PF00925"/>
    </source>
</evidence>
<keyword evidence="12 19" id="KW-0460">Magnesium</keyword>
<dbReference type="PIRSF" id="PIRSF001259">
    <property type="entry name" value="RibA"/>
    <property type="match status" value="1"/>
</dbReference>
<evidence type="ECO:0000256" key="15">
    <source>
        <dbReference type="ARBA" id="ARBA00023239"/>
    </source>
</evidence>
<dbReference type="Pfam" id="PF00926">
    <property type="entry name" value="DHBP_synthase"/>
    <property type="match status" value="1"/>
</dbReference>
<dbReference type="Gene3D" id="3.90.870.10">
    <property type="entry name" value="DHBP synthase"/>
    <property type="match status" value="1"/>
</dbReference>
<dbReference type="GO" id="GO:0003935">
    <property type="term" value="F:GTP cyclohydrolase II activity"/>
    <property type="evidence" value="ECO:0007669"/>
    <property type="project" value="UniProtKB-UniRule"/>
</dbReference>
<feature type="binding site" evidence="19">
    <location>
        <position position="142"/>
    </location>
    <ligand>
        <name>Mg(2+)</name>
        <dbReference type="ChEBI" id="CHEBI:18420"/>
        <label>2</label>
    </ligand>
</feature>
<feature type="binding site" evidence="19">
    <location>
        <position position="356"/>
    </location>
    <ligand>
        <name>GTP</name>
        <dbReference type="ChEBI" id="CHEBI:37565"/>
    </ligand>
</feature>
<feature type="binding site" evidence="19">
    <location>
        <position position="28"/>
    </location>
    <ligand>
        <name>Mg(2+)</name>
        <dbReference type="ChEBI" id="CHEBI:18420"/>
        <label>1</label>
    </ligand>
</feature>
<comment type="catalytic activity">
    <reaction evidence="18 19">
        <text>GTP + 4 H2O = 2,5-diamino-6-hydroxy-4-(5-phosphoribosylamino)-pyrimidine + formate + 2 phosphate + 3 H(+)</text>
        <dbReference type="Rhea" id="RHEA:23704"/>
        <dbReference type="ChEBI" id="CHEBI:15377"/>
        <dbReference type="ChEBI" id="CHEBI:15378"/>
        <dbReference type="ChEBI" id="CHEBI:15740"/>
        <dbReference type="ChEBI" id="CHEBI:37565"/>
        <dbReference type="ChEBI" id="CHEBI:43474"/>
        <dbReference type="ChEBI" id="CHEBI:58614"/>
        <dbReference type="EC" id="3.5.4.25"/>
    </reaction>
</comment>
<feature type="region of interest" description="GTP cyclohydrolase II" evidence="19">
    <location>
        <begin position="201"/>
        <end position="406"/>
    </location>
</feature>
<evidence type="ECO:0000256" key="11">
    <source>
        <dbReference type="ARBA" id="ARBA00022833"/>
    </source>
</evidence>
<evidence type="ECO:0000256" key="10">
    <source>
        <dbReference type="ARBA" id="ARBA00022801"/>
    </source>
</evidence>
<dbReference type="FunFam" id="3.40.50.10990:FF:000001">
    <property type="entry name" value="Riboflavin biosynthesis protein RibBA"/>
    <property type="match status" value="1"/>
</dbReference>
<comment type="pathway">
    <text evidence="5 19">Cofactor biosynthesis; riboflavin biosynthesis; 2-hydroxy-3-oxobutyl phosphate from D-ribulose 5-phosphate: step 1/1.</text>
</comment>
<evidence type="ECO:0000256" key="5">
    <source>
        <dbReference type="ARBA" id="ARBA00004904"/>
    </source>
</evidence>
<feature type="binding site" evidence="19">
    <location>
        <position position="269"/>
    </location>
    <ligand>
        <name>Zn(2+)</name>
        <dbReference type="ChEBI" id="CHEBI:29105"/>
        <note>catalytic</note>
    </ligand>
</feature>
<evidence type="ECO:0000256" key="14">
    <source>
        <dbReference type="ARBA" id="ARBA00023211"/>
    </source>
</evidence>
<dbReference type="GO" id="GO:0030145">
    <property type="term" value="F:manganese ion binding"/>
    <property type="evidence" value="ECO:0007669"/>
    <property type="project" value="UniProtKB-UniRule"/>
</dbReference>
<feature type="binding site" evidence="19">
    <location>
        <position position="28"/>
    </location>
    <ligand>
        <name>Mg(2+)</name>
        <dbReference type="ChEBI" id="CHEBI:18420"/>
        <label>2</label>
    </ligand>
</feature>
<feature type="binding site" evidence="19">
    <location>
        <begin position="251"/>
        <end position="255"/>
    </location>
    <ligand>
        <name>GTP</name>
        <dbReference type="ChEBI" id="CHEBI:37565"/>
    </ligand>
</feature>
<comment type="cofactor">
    <cofactor evidence="2">
        <name>Mn(2+)</name>
        <dbReference type="ChEBI" id="CHEBI:29035"/>
    </cofactor>
</comment>
<feature type="binding site" evidence="19">
    <location>
        <begin position="27"/>
        <end position="28"/>
    </location>
    <ligand>
        <name>D-ribulose 5-phosphate</name>
        <dbReference type="ChEBI" id="CHEBI:58121"/>
    </ligand>
</feature>
<keyword evidence="13 19" id="KW-0342">GTP-binding</keyword>
<evidence type="ECO:0000256" key="4">
    <source>
        <dbReference type="ARBA" id="ARBA00004853"/>
    </source>
</evidence>
<keyword evidence="11 19" id="KW-0862">Zinc</keyword>
<dbReference type="HAMAP" id="MF_00180">
    <property type="entry name" value="RibB"/>
    <property type="match status" value="1"/>
</dbReference>
<keyword evidence="8 19" id="KW-0479">Metal-binding</keyword>
<keyword evidence="14 19" id="KW-0464">Manganese</keyword>
<dbReference type="GO" id="GO:0005525">
    <property type="term" value="F:GTP binding"/>
    <property type="evidence" value="ECO:0007669"/>
    <property type="project" value="UniProtKB-KW"/>
</dbReference>
<dbReference type="NCBIfam" id="TIGR00505">
    <property type="entry name" value="ribA"/>
    <property type="match status" value="1"/>
</dbReference>
<feature type="binding site" evidence="19">
    <location>
        <position position="316"/>
    </location>
    <ligand>
        <name>GTP</name>
        <dbReference type="ChEBI" id="CHEBI:37565"/>
    </ligand>
</feature>
<dbReference type="GO" id="GO:0009231">
    <property type="term" value="P:riboflavin biosynthetic process"/>
    <property type="evidence" value="ECO:0007669"/>
    <property type="project" value="UniProtKB-UniRule"/>
</dbReference>
<proteinExistence type="inferred from homology"/>
<dbReference type="InterPro" id="IPR036144">
    <property type="entry name" value="RibA-like_sf"/>
</dbReference>
<dbReference type="AlphaFoldDB" id="A0A7V3ZXP4"/>
<dbReference type="InterPro" id="IPR017945">
    <property type="entry name" value="DHBP_synth_RibB-like_a/b_dom"/>
</dbReference>
<evidence type="ECO:0000256" key="6">
    <source>
        <dbReference type="ARBA" id="ARBA00005520"/>
    </source>
</evidence>
<evidence type="ECO:0000256" key="9">
    <source>
        <dbReference type="ARBA" id="ARBA00022741"/>
    </source>
</evidence>
<feature type="binding site" evidence="19">
    <location>
        <position position="163"/>
    </location>
    <ligand>
        <name>D-ribulose 5-phosphate</name>
        <dbReference type="ChEBI" id="CHEBI:58121"/>
    </ligand>
</feature>
<comment type="function">
    <text evidence="3 19">Catalyzes the conversion of D-ribulose 5-phosphate to formate and 3,4-dihydroxy-2-butanone 4-phosphate.</text>
</comment>
<dbReference type="NCBIfam" id="NF001591">
    <property type="entry name" value="PRK00393.1"/>
    <property type="match status" value="1"/>
</dbReference>
<feature type="domain" description="GTP cyclohydrolase II" evidence="20">
    <location>
        <begin position="207"/>
        <end position="372"/>
    </location>
</feature>
<evidence type="ECO:0000256" key="2">
    <source>
        <dbReference type="ARBA" id="ARBA00001936"/>
    </source>
</evidence>
<dbReference type="HAMAP" id="MF_01283">
    <property type="entry name" value="RibBA"/>
    <property type="match status" value="1"/>
</dbReference>
<feature type="binding site" evidence="19">
    <location>
        <begin position="139"/>
        <end position="143"/>
    </location>
    <ligand>
        <name>D-ribulose 5-phosphate</name>
        <dbReference type="ChEBI" id="CHEBI:58121"/>
    </ligand>
</feature>
<dbReference type="GO" id="GO:0005829">
    <property type="term" value="C:cytosol"/>
    <property type="evidence" value="ECO:0007669"/>
    <property type="project" value="TreeGrafter"/>
</dbReference>
<keyword evidence="15 19" id="KW-0456">Lyase</keyword>